<dbReference type="GO" id="GO:0003677">
    <property type="term" value="F:DNA binding"/>
    <property type="evidence" value="ECO:0007669"/>
    <property type="project" value="InterPro"/>
</dbReference>
<dbReference type="GO" id="GO:0009307">
    <property type="term" value="P:DNA restriction-modification system"/>
    <property type="evidence" value="ECO:0007669"/>
    <property type="project" value="InterPro"/>
</dbReference>
<comment type="caution">
    <text evidence="3">The sequence shown here is derived from an EMBL/GenBank/DDBJ whole genome shotgun (WGS) entry which is preliminary data.</text>
</comment>
<dbReference type="Pfam" id="PF20703">
    <property type="entry name" value="nSTAND1"/>
    <property type="match status" value="1"/>
</dbReference>
<dbReference type="InterPro" id="IPR011335">
    <property type="entry name" value="Restrct_endonuc-II-like"/>
</dbReference>
<sequence length="903" mass="101709">MRKVLTVKYIVEICTEEKAKSSEKGSVLENFVGRFLETQGQSVSEQVRVTGMEVDLLCKDQDTSEITLVECKAYRSSLSADSISKLLGNVMLRSASAGWLISTHDLTKDGKGIKHEWESKPAEEKRRLRIYEPKELVQRLIAAKLVVDPKQISSALHSPGKAEQAYLLITSHGEFWALPASDLATGVIDTCELFHAGDGSRADSSTDWIQNTNTSLSDLNWVKSSTVPTTSRSLEDEMQSIVSVPMADTWSDLRPSRPVDFVGREAVIDRVFAFLGNVNNGKTDTRLFALKSPSGWGKSSTVLKIADTARKPKYRKRHFIFAVDSRAAASKRFPELALASAIRQAVDKGFISTTEELRFGGAANFFDTESMASLLAKLETEGKTICLVFDQFEELLYKPELSDIFDEMRKLCASVESAQGPIAVGFSWRTDGTITTEHKAYHLWHELEDRRLEIDLPPFNDKEVSKAIGRFGAELEQQIHPQLRRVLIDNCQGYPWLLKKLCVHVFDLVHEGLEQNEIIGQGLNIEELFRKDLEKLSPAELACIRQIARESPAEYFKIDQLHGAIVLNALIQKRLVIRTGTRLTVYWDIFKDYVISEQIPFIPKTYIPQSNYSRYVPAVNFLREHDSVSYDELGEAMDLTHASVDNLVRDLVNLGHASTNRKEGVVSPLYRTDAKAYRIAFEFWTTHEVVRRIRAEADGGLIPKDRLEEIFREITARSQFSEKTHSIYFGRTLRWLLSVGLIVEYPDDYVFQKDARPTQLDVLEARYDRKRRTGIFIGEAPVDASLAALKAVPDNGSTRRDLEGLSSRNAISTLFSLGLLREMKGAIFLNGNWTDSEAAIREAALQTRTINSAIELLSDYPEIKGREMGKALSDRFSLGWSEGSQARNGASIRKWARWASSTR</sequence>
<dbReference type="SUPFAM" id="SSF52540">
    <property type="entry name" value="P-loop containing nucleoside triphosphate hydrolases"/>
    <property type="match status" value="1"/>
</dbReference>
<dbReference type="Pfam" id="PF04471">
    <property type="entry name" value="Mrr_cat"/>
    <property type="match status" value="1"/>
</dbReference>
<organism evidence="3 4">
    <name type="scientific">Paracoccus denitrificans</name>
    <dbReference type="NCBI Taxonomy" id="266"/>
    <lineage>
        <taxon>Bacteria</taxon>
        <taxon>Pseudomonadati</taxon>
        <taxon>Pseudomonadota</taxon>
        <taxon>Alphaproteobacteria</taxon>
        <taxon>Rhodobacterales</taxon>
        <taxon>Paracoccaceae</taxon>
        <taxon>Paracoccus</taxon>
    </lineage>
</organism>
<dbReference type="InterPro" id="IPR027417">
    <property type="entry name" value="P-loop_NTPase"/>
</dbReference>
<dbReference type="EMBL" id="VAFL01000004">
    <property type="protein sequence ID" value="TKW67207.1"/>
    <property type="molecule type" value="Genomic_DNA"/>
</dbReference>
<feature type="domain" description="Novel STAND NTPase 1" evidence="2">
    <location>
        <begin position="261"/>
        <end position="495"/>
    </location>
</feature>
<evidence type="ECO:0000259" key="2">
    <source>
        <dbReference type="Pfam" id="PF20703"/>
    </source>
</evidence>
<proteinExistence type="predicted"/>
<feature type="domain" description="Restriction endonuclease type IV Mrr" evidence="1">
    <location>
        <begin position="25"/>
        <end position="109"/>
    </location>
</feature>
<evidence type="ECO:0000313" key="3">
    <source>
        <dbReference type="EMBL" id="TKW67207.1"/>
    </source>
</evidence>
<dbReference type="Proteomes" id="UP000315344">
    <property type="component" value="Unassembled WGS sequence"/>
</dbReference>
<evidence type="ECO:0000313" key="4">
    <source>
        <dbReference type="Proteomes" id="UP000315344"/>
    </source>
</evidence>
<dbReference type="GO" id="GO:0004519">
    <property type="term" value="F:endonuclease activity"/>
    <property type="evidence" value="ECO:0007669"/>
    <property type="project" value="InterPro"/>
</dbReference>
<dbReference type="InterPro" id="IPR007560">
    <property type="entry name" value="Restrct_endonuc_IV_Mrr"/>
</dbReference>
<protein>
    <submittedName>
        <fullName evidence="3">Uncharacterized protein</fullName>
    </submittedName>
</protein>
<accession>A0A533I9M4</accession>
<dbReference type="Gene3D" id="3.40.50.300">
    <property type="entry name" value="P-loop containing nucleotide triphosphate hydrolases"/>
    <property type="match status" value="1"/>
</dbReference>
<dbReference type="InterPro" id="IPR049052">
    <property type="entry name" value="nSTAND1"/>
</dbReference>
<gene>
    <name evidence="3" type="ORF">DI616_05960</name>
</gene>
<name>A0A533I9M4_PARDE</name>
<dbReference type="AlphaFoldDB" id="A0A533I9M4"/>
<evidence type="ECO:0000259" key="1">
    <source>
        <dbReference type="Pfam" id="PF04471"/>
    </source>
</evidence>
<dbReference type="SUPFAM" id="SSF52980">
    <property type="entry name" value="Restriction endonuclease-like"/>
    <property type="match status" value="1"/>
</dbReference>
<reference evidence="3 4" key="1">
    <citation type="journal article" date="2017" name="Nat. Commun.">
        <title>In situ click chemistry generation of cyclooxygenase-2 inhibitors.</title>
        <authorList>
            <person name="Bhardwaj A."/>
            <person name="Kaur J."/>
            <person name="Wuest M."/>
            <person name="Wuest F."/>
        </authorList>
    </citation>
    <scope>NUCLEOTIDE SEQUENCE [LARGE SCALE GENOMIC DNA]</scope>
    <source>
        <strain evidence="3">S2_012_000_R3_94</strain>
    </source>
</reference>